<dbReference type="AlphaFoldDB" id="C0ESF0"/>
<dbReference type="Proteomes" id="UP000003174">
    <property type="component" value="Unassembled WGS sequence"/>
</dbReference>
<evidence type="ECO:0000313" key="1">
    <source>
        <dbReference type="EMBL" id="EEG37808.1"/>
    </source>
</evidence>
<sequence>MNSHAIPFCWGIKRYTEVDLIGVGEPICYSINRLWISIAY</sequence>
<evidence type="ECO:0000313" key="2">
    <source>
        <dbReference type="Proteomes" id="UP000003174"/>
    </source>
</evidence>
<accession>C0ESF0</accession>
<gene>
    <name evidence="1" type="ORF">EUBHAL_00323</name>
</gene>
<protein>
    <submittedName>
        <fullName evidence="1">Uncharacterized protein</fullName>
    </submittedName>
</protein>
<proteinExistence type="predicted"/>
<reference evidence="1 2" key="2">
    <citation type="submission" date="2009-02" db="EMBL/GenBank/DDBJ databases">
        <title>Draft genome sequence of Eubacterium hallii (DSM 3353).</title>
        <authorList>
            <person name="Sudarsanam P."/>
            <person name="Ley R."/>
            <person name="Guruge J."/>
            <person name="Turnbaugh P.J."/>
            <person name="Mahowald M."/>
            <person name="Liep D."/>
            <person name="Gordon J."/>
        </authorList>
    </citation>
    <scope>NUCLEOTIDE SEQUENCE [LARGE SCALE GENOMIC DNA]</scope>
    <source>
        <strain evidence="1 2">DSM 3353</strain>
    </source>
</reference>
<dbReference type="EMBL" id="ACEP01000021">
    <property type="protein sequence ID" value="EEG37808.1"/>
    <property type="molecule type" value="Genomic_DNA"/>
</dbReference>
<comment type="caution">
    <text evidence="1">The sequence shown here is derived from an EMBL/GenBank/DDBJ whole genome shotgun (WGS) entry which is preliminary data.</text>
</comment>
<reference evidence="1 2" key="1">
    <citation type="submission" date="2009-01" db="EMBL/GenBank/DDBJ databases">
        <authorList>
            <person name="Fulton L."/>
            <person name="Clifton S."/>
            <person name="Fulton B."/>
            <person name="Xu J."/>
            <person name="Minx P."/>
            <person name="Pepin K.H."/>
            <person name="Johnson M."/>
            <person name="Bhonagiri V."/>
            <person name="Nash W.E."/>
            <person name="Mardis E.R."/>
            <person name="Wilson R.K."/>
        </authorList>
    </citation>
    <scope>NUCLEOTIDE SEQUENCE [LARGE SCALE GENOMIC DNA]</scope>
    <source>
        <strain evidence="1 2">DSM 3353</strain>
    </source>
</reference>
<name>C0ESF0_9FIRM</name>
<organism evidence="1 2">
    <name type="scientific">Anaerobutyricum hallii DSM 3353</name>
    <dbReference type="NCBI Taxonomy" id="411469"/>
    <lineage>
        <taxon>Bacteria</taxon>
        <taxon>Bacillati</taxon>
        <taxon>Bacillota</taxon>
        <taxon>Clostridia</taxon>
        <taxon>Lachnospirales</taxon>
        <taxon>Lachnospiraceae</taxon>
        <taxon>Anaerobutyricum</taxon>
    </lineage>
</organism>